<gene>
    <name evidence="2" type="ORF">HBJ55_18105</name>
</gene>
<keyword evidence="1" id="KW-0812">Transmembrane</keyword>
<reference evidence="2 3" key="1">
    <citation type="submission" date="2020-03" db="EMBL/GenBank/DDBJ databases">
        <title>Identification of Halomonas strains.</title>
        <authorList>
            <person name="Xiao Z."/>
            <person name="Dong F."/>
            <person name="Wang Z."/>
            <person name="Zhao J.-Y."/>
        </authorList>
    </citation>
    <scope>NUCLEOTIDE SEQUENCE [LARGE SCALE GENOMIC DNA]</scope>
    <source>
        <strain evidence="2 3">DX6</strain>
    </source>
</reference>
<dbReference type="EMBL" id="JAAQTO010000051">
    <property type="protein sequence ID" value="NIC07346.1"/>
    <property type="molecule type" value="Genomic_DNA"/>
</dbReference>
<evidence type="ECO:0000313" key="2">
    <source>
        <dbReference type="EMBL" id="NIC07346.1"/>
    </source>
</evidence>
<accession>A0ABX0PVW6</accession>
<dbReference type="Proteomes" id="UP001318321">
    <property type="component" value="Unassembled WGS sequence"/>
</dbReference>
<proteinExistence type="predicted"/>
<name>A0ABX0PVW6_9GAMM</name>
<comment type="caution">
    <text evidence="2">The sequence shown here is derived from an EMBL/GenBank/DDBJ whole genome shotgun (WGS) entry which is preliminary data.</text>
</comment>
<organism evidence="2 3">
    <name type="scientific">Billgrantia bachuensis</name>
    <dbReference type="NCBI Taxonomy" id="2717286"/>
    <lineage>
        <taxon>Bacteria</taxon>
        <taxon>Pseudomonadati</taxon>
        <taxon>Pseudomonadota</taxon>
        <taxon>Gammaproteobacteria</taxon>
        <taxon>Oceanospirillales</taxon>
        <taxon>Halomonadaceae</taxon>
        <taxon>Billgrantia</taxon>
    </lineage>
</organism>
<keyword evidence="3" id="KW-1185">Reference proteome</keyword>
<evidence type="ECO:0000256" key="1">
    <source>
        <dbReference type="SAM" id="Phobius"/>
    </source>
</evidence>
<keyword evidence="1" id="KW-0472">Membrane</keyword>
<protein>
    <submittedName>
        <fullName evidence="2">Uncharacterized protein</fullName>
    </submittedName>
</protein>
<evidence type="ECO:0000313" key="3">
    <source>
        <dbReference type="Proteomes" id="UP001318321"/>
    </source>
</evidence>
<feature type="transmembrane region" description="Helical" evidence="1">
    <location>
        <begin position="12"/>
        <end position="31"/>
    </location>
</feature>
<dbReference type="RefSeq" id="WP_167118237.1">
    <property type="nucleotide sequence ID" value="NZ_JAAQTO010000051.1"/>
</dbReference>
<keyword evidence="1" id="KW-1133">Transmembrane helix</keyword>
<sequence>MPASALDRHTFAIGFIALAVAVSLLIGLLPARQATDDFETPQLLVALFAPGEPAHASRDAIREAGALPRRALLDGMLVSFVAWNPQQVQRLERGGAFVLALPSRLDFALGCTVIAPR</sequence>